<dbReference type="STRING" id="1445510.YC6258_03445"/>
<proteinExistence type="predicted"/>
<organism evidence="2 3">
    <name type="scientific">Gynuella sunshinyii YC6258</name>
    <dbReference type="NCBI Taxonomy" id="1445510"/>
    <lineage>
        <taxon>Bacteria</taxon>
        <taxon>Pseudomonadati</taxon>
        <taxon>Pseudomonadota</taxon>
        <taxon>Gammaproteobacteria</taxon>
        <taxon>Oceanospirillales</taxon>
        <taxon>Saccharospirillaceae</taxon>
        <taxon>Gynuella</taxon>
    </lineage>
</organism>
<sequence>MGRFECHISINNEVHSAHHHHGNCSICVKEPVDEGQSLSKRGIHKLSLVSCRFDEYLCGVEIIDIVKNRLVLCLRELLNAVFPVTWFILVETMYSRSVNKHHMELVVPSQEFKSAFERFYDDFAQNDVENAEYYLEGKADFPKYVQHLSDEAAGLNLREGHVPCSHFWLIDNEKSIFGAIRVRHNIDNNFLAFEAGHIGYDIAPSHRGKGNGKLMLKLAISKAAELGIERVLLIADEDNFASRGVIEANGGKFEKIVIGQVFPHPLARYWINCK</sequence>
<evidence type="ECO:0000313" key="3">
    <source>
        <dbReference type="Proteomes" id="UP000032266"/>
    </source>
</evidence>
<dbReference type="GO" id="GO:0016747">
    <property type="term" value="F:acyltransferase activity, transferring groups other than amino-acyl groups"/>
    <property type="evidence" value="ECO:0007669"/>
    <property type="project" value="InterPro"/>
</dbReference>
<dbReference type="PROSITE" id="PS51186">
    <property type="entry name" value="GNAT"/>
    <property type="match status" value="1"/>
</dbReference>
<keyword evidence="2" id="KW-0808">Transferase</keyword>
<dbReference type="HOGENOM" id="CLU_1014759_0_0_6"/>
<dbReference type="AlphaFoldDB" id="A0A0C5VME0"/>
<evidence type="ECO:0000259" key="1">
    <source>
        <dbReference type="PROSITE" id="PS51186"/>
    </source>
</evidence>
<feature type="domain" description="N-acetyltransferase" evidence="1">
    <location>
        <begin position="103"/>
        <end position="274"/>
    </location>
</feature>
<dbReference type="SUPFAM" id="SSF55729">
    <property type="entry name" value="Acyl-CoA N-acyltransferases (Nat)"/>
    <property type="match status" value="1"/>
</dbReference>
<accession>A0A0C5VME0</accession>
<dbReference type="InterPro" id="IPR000182">
    <property type="entry name" value="GNAT_dom"/>
</dbReference>
<dbReference type="InterPro" id="IPR016181">
    <property type="entry name" value="Acyl_CoA_acyltransferase"/>
</dbReference>
<dbReference type="PANTHER" id="PTHR39173">
    <property type="entry name" value="ACETYLTRANSFERASE"/>
    <property type="match status" value="1"/>
</dbReference>
<dbReference type="CDD" id="cd04301">
    <property type="entry name" value="NAT_SF"/>
    <property type="match status" value="1"/>
</dbReference>
<dbReference type="Proteomes" id="UP000032266">
    <property type="component" value="Chromosome"/>
</dbReference>
<dbReference type="EMBL" id="CP007142">
    <property type="protein sequence ID" value="AJQ95481.1"/>
    <property type="molecule type" value="Genomic_DNA"/>
</dbReference>
<name>A0A0C5VME0_9GAMM</name>
<dbReference type="PANTHER" id="PTHR39173:SF1">
    <property type="entry name" value="ACETYLTRANSFERASE"/>
    <property type="match status" value="1"/>
</dbReference>
<gene>
    <name evidence="2" type="ORF">YC6258_03445</name>
</gene>
<evidence type="ECO:0000313" key="2">
    <source>
        <dbReference type="EMBL" id="AJQ95481.1"/>
    </source>
</evidence>
<keyword evidence="2" id="KW-0012">Acyltransferase</keyword>
<dbReference type="Gene3D" id="3.40.630.30">
    <property type="match status" value="1"/>
</dbReference>
<dbReference type="Pfam" id="PF13302">
    <property type="entry name" value="Acetyltransf_3"/>
    <property type="match status" value="1"/>
</dbReference>
<dbReference type="KEGG" id="gsn:YC6258_03445"/>
<reference evidence="2 3" key="1">
    <citation type="submission" date="2014-01" db="EMBL/GenBank/DDBJ databases">
        <title>Full genme sequencing of cellulolytic bacterium Gynuella sunshinyii YC6258T gen. nov., sp. nov.</title>
        <authorList>
            <person name="Khan H."/>
            <person name="Chung E.J."/>
            <person name="Chung Y.R."/>
        </authorList>
    </citation>
    <scope>NUCLEOTIDE SEQUENCE [LARGE SCALE GENOMIC DNA]</scope>
    <source>
        <strain evidence="2 3">YC6258</strain>
    </source>
</reference>
<keyword evidence="3" id="KW-1185">Reference proteome</keyword>
<protein>
    <submittedName>
        <fullName evidence="2">Putative acetyltransferase</fullName>
        <ecNumber evidence="2">2.3.1.-</ecNumber>
    </submittedName>
</protein>
<dbReference type="EC" id="2.3.1.-" evidence="2"/>